<gene>
    <name evidence="1" type="ORF">CPSG_10001</name>
</gene>
<dbReference type="AlphaFoldDB" id="E9DJK2"/>
<sequence>MTATRSTPGEWWPKWRGISFPSNIPLDLPFANFPSILSWRSKAGAFTVAIPSLLSKLYIPAKECPKAFNYRKKENSSCWLGTLDAQFFKVMHDHAHNLLSSAPGNIKLNHGQWFSLPTRASRSSTDSAGAAAAAPKFLAEGTRVLCRPYYMELGTSEEEAEIYKNGFPRPLGSHHRDSTSSIPFAVDRMSASSGVNGWCDVCRHPNNEHNYYTCTATGCRKKFKICQTGSHVEFNMDMNMCCASGALIIPTAPLTTSPICPGYTNNKTSRYRCR</sequence>
<name>E9DJK2_COCPS</name>
<dbReference type="VEuPathDB" id="FungiDB:CPSG_10001"/>
<accession>E9DJK2</accession>
<protein>
    <submittedName>
        <fullName evidence="1">Predicted protein</fullName>
    </submittedName>
</protein>
<evidence type="ECO:0000313" key="1">
    <source>
        <dbReference type="EMBL" id="EFW13392.1"/>
    </source>
</evidence>
<reference evidence="2" key="1">
    <citation type="journal article" date="2010" name="Genome Res.">
        <title>Population genomic sequencing of Coccidioides fungi reveals recent hybridization and transposon control.</title>
        <authorList>
            <person name="Neafsey D.E."/>
            <person name="Barker B.M."/>
            <person name="Sharpton T.J."/>
            <person name="Stajich J.E."/>
            <person name="Park D.J."/>
            <person name="Whiston E."/>
            <person name="Hung C.-Y."/>
            <person name="McMahan C."/>
            <person name="White J."/>
            <person name="Sykes S."/>
            <person name="Heiman D."/>
            <person name="Young S."/>
            <person name="Zeng Q."/>
            <person name="Abouelleil A."/>
            <person name="Aftuck L."/>
            <person name="Bessette D."/>
            <person name="Brown A."/>
            <person name="FitzGerald M."/>
            <person name="Lui A."/>
            <person name="Macdonald J.P."/>
            <person name="Priest M."/>
            <person name="Orbach M.J."/>
            <person name="Galgiani J.N."/>
            <person name="Kirkland T.N."/>
            <person name="Cole G.T."/>
            <person name="Birren B.W."/>
            <person name="Henn M.R."/>
            <person name="Taylor J.W."/>
            <person name="Rounsley S.D."/>
        </authorList>
    </citation>
    <scope>NUCLEOTIDE SEQUENCE [LARGE SCALE GENOMIC DNA]</scope>
    <source>
        <strain evidence="2">RMSCC 757 / Silveira</strain>
    </source>
</reference>
<dbReference type="HOGENOM" id="CLU_1015671_0_0_1"/>
<keyword evidence="2" id="KW-1185">Reference proteome</keyword>
<evidence type="ECO:0000313" key="2">
    <source>
        <dbReference type="Proteomes" id="UP000002497"/>
    </source>
</evidence>
<dbReference type="OrthoDB" id="4505438at2759"/>
<dbReference type="EMBL" id="GL636517">
    <property type="protein sequence ID" value="EFW13392.1"/>
    <property type="molecule type" value="Genomic_DNA"/>
</dbReference>
<reference evidence="2" key="2">
    <citation type="submission" date="2010-03" db="EMBL/GenBank/DDBJ databases">
        <title>The genome sequence of Coccidioides posadasii strain Silveira.</title>
        <authorList>
            <consortium name="The Broad Institute Genome Sequencing Center for Infectious Disease"/>
            <person name="Neafsey D."/>
            <person name="Orbach M."/>
            <person name="Henn M.R."/>
            <person name="Cole G.T."/>
            <person name="Galgiani J."/>
            <person name="Gardner M.J."/>
            <person name="Kirkland T.N."/>
            <person name="Taylor J.W."/>
            <person name="Young S.K."/>
            <person name="Zeng Q."/>
            <person name="Koehrsen M."/>
            <person name="Alvarado L."/>
            <person name="Berlin A."/>
            <person name="Borenstein D."/>
            <person name="Chapman S.B."/>
            <person name="Chen Z."/>
            <person name="Engels R."/>
            <person name="Freedman E."/>
            <person name="Gellesch M."/>
            <person name="Goldberg J."/>
            <person name="Griggs A."/>
            <person name="Gujja S."/>
            <person name="Heilman E."/>
            <person name="Heiman D."/>
            <person name="Howarth C."/>
            <person name="Jen D."/>
            <person name="Larson L."/>
            <person name="Mehta T."/>
            <person name="Neiman D."/>
            <person name="Park D."/>
            <person name="Pearson M."/>
            <person name="Richards J."/>
            <person name="Roberts A."/>
            <person name="Saif S."/>
            <person name="Shea T."/>
            <person name="Shenoy N."/>
            <person name="Sisk P."/>
            <person name="Stolte C."/>
            <person name="Sykes S."/>
            <person name="Walk T."/>
            <person name="White J."/>
            <person name="Yandava C."/>
            <person name="Haas B."/>
            <person name="Nusbaum C."/>
            <person name="Birren B."/>
        </authorList>
    </citation>
    <scope>NUCLEOTIDE SEQUENCE [LARGE SCALE GENOMIC DNA]</scope>
    <source>
        <strain evidence="2">RMSCC 757 / Silveira</strain>
    </source>
</reference>
<proteinExistence type="predicted"/>
<dbReference type="Proteomes" id="UP000002497">
    <property type="component" value="Unassembled WGS sequence"/>
</dbReference>
<organism evidence="2">
    <name type="scientific">Coccidioides posadasii (strain RMSCC 757 / Silveira)</name>
    <name type="common">Valley fever fungus</name>
    <dbReference type="NCBI Taxonomy" id="443226"/>
    <lineage>
        <taxon>Eukaryota</taxon>
        <taxon>Fungi</taxon>
        <taxon>Dikarya</taxon>
        <taxon>Ascomycota</taxon>
        <taxon>Pezizomycotina</taxon>
        <taxon>Eurotiomycetes</taxon>
        <taxon>Eurotiomycetidae</taxon>
        <taxon>Onygenales</taxon>
        <taxon>Onygenaceae</taxon>
        <taxon>Coccidioides</taxon>
    </lineage>
</organism>